<dbReference type="AlphaFoldDB" id="A0A7D5XMA5"/>
<accession>A0A7D5XMA5</accession>
<reference evidence="6" key="1">
    <citation type="submission" date="2020-07" db="EMBL/GenBank/DDBJ databases">
        <title>Metabolic diversity and evolutionary history of the archaeal phylum ###Micrarchaeota### uncovered from a freshwater lake metagenome.</title>
        <authorList>
            <person name="Kadnikov V.V."/>
            <person name="Savvichev A.S."/>
            <person name="Mardanov A.V."/>
            <person name="Beletsky A.V."/>
            <person name="Chupakov A.V."/>
            <person name="Kokryatskaya N.M."/>
            <person name="Pimenov N.V."/>
            <person name="Ravin N.V."/>
        </authorList>
    </citation>
    <scope>NUCLEOTIDE SEQUENCE [LARGE SCALE GENOMIC DNA]</scope>
</reference>
<dbReference type="GO" id="GO:0008460">
    <property type="term" value="F:dTDP-glucose 4,6-dehydratase activity"/>
    <property type="evidence" value="ECO:0007669"/>
    <property type="project" value="UniProtKB-EC"/>
</dbReference>
<dbReference type="InterPro" id="IPR036291">
    <property type="entry name" value="NAD(P)-bd_dom_sf"/>
</dbReference>
<proteinExistence type="predicted"/>
<dbReference type="Gene3D" id="3.90.25.10">
    <property type="entry name" value="UDP-galactose 4-epimerase, domain 1"/>
    <property type="match status" value="1"/>
</dbReference>
<gene>
    <name evidence="5" type="ORF">Sv326_1271</name>
</gene>
<keyword evidence="2" id="KW-0520">NAD</keyword>
<dbReference type="CDD" id="cd05246">
    <property type="entry name" value="dTDP_GD_SDR_e"/>
    <property type="match status" value="1"/>
</dbReference>
<dbReference type="EC" id="4.2.1.46" evidence="5"/>
<protein>
    <submittedName>
        <fullName evidence="5">dTDP-glucose 4,6-dehydratase</fullName>
        <ecNumber evidence="5">4.2.1.46</ecNumber>
    </submittedName>
</protein>
<feature type="domain" description="NAD(P)-binding" evidence="4">
    <location>
        <begin position="4"/>
        <end position="302"/>
    </location>
</feature>
<dbReference type="EMBL" id="CP058998">
    <property type="protein sequence ID" value="QLJ53446.1"/>
    <property type="molecule type" value="Genomic_DNA"/>
</dbReference>
<evidence type="ECO:0000259" key="4">
    <source>
        <dbReference type="Pfam" id="PF16363"/>
    </source>
</evidence>
<name>A0A7D5XMA5_FERL1</name>
<dbReference type="Gene3D" id="3.40.50.720">
    <property type="entry name" value="NAD(P)-binding Rossmann-like Domain"/>
    <property type="match status" value="1"/>
</dbReference>
<keyword evidence="3 5" id="KW-0456">Lyase</keyword>
<evidence type="ECO:0000256" key="2">
    <source>
        <dbReference type="ARBA" id="ARBA00023027"/>
    </source>
</evidence>
<dbReference type="Proteomes" id="UP000510821">
    <property type="component" value="Chromosome"/>
</dbReference>
<dbReference type="PANTHER" id="PTHR43000">
    <property type="entry name" value="DTDP-D-GLUCOSE 4,6-DEHYDRATASE-RELATED"/>
    <property type="match status" value="1"/>
</dbReference>
<dbReference type="Pfam" id="PF16363">
    <property type="entry name" value="GDP_Man_Dehyd"/>
    <property type="match status" value="1"/>
</dbReference>
<evidence type="ECO:0000256" key="3">
    <source>
        <dbReference type="ARBA" id="ARBA00023239"/>
    </source>
</evidence>
<dbReference type="GO" id="GO:0009225">
    <property type="term" value="P:nucleotide-sugar metabolic process"/>
    <property type="evidence" value="ECO:0007669"/>
    <property type="project" value="InterPro"/>
</dbReference>
<evidence type="ECO:0000313" key="5">
    <source>
        <dbReference type="EMBL" id="QLJ53446.1"/>
    </source>
</evidence>
<comment type="cofactor">
    <cofactor evidence="1">
        <name>NAD(+)</name>
        <dbReference type="ChEBI" id="CHEBI:57540"/>
    </cofactor>
</comment>
<dbReference type="NCBIfam" id="TIGR01181">
    <property type="entry name" value="dTDP_gluc_dehyt"/>
    <property type="match status" value="1"/>
</dbReference>
<organism evidence="5 6">
    <name type="scientific">Fermentimicrarchaeum limneticum</name>
    <dbReference type="NCBI Taxonomy" id="2795018"/>
    <lineage>
        <taxon>Archaea</taxon>
        <taxon>Candidatus Micrarchaeota</taxon>
        <taxon>Candidatus Fermentimicrarchaeales</taxon>
        <taxon>Candidatus Fermentimicrarchaeaceae</taxon>
        <taxon>Candidatus Fermentimicrarchaeum</taxon>
    </lineage>
</organism>
<dbReference type="InterPro" id="IPR005888">
    <property type="entry name" value="dTDP_Gluc_deHydtase"/>
</dbReference>
<dbReference type="KEGG" id="flt:Sv326_1271"/>
<dbReference type="InterPro" id="IPR016040">
    <property type="entry name" value="NAD(P)-bd_dom"/>
</dbReference>
<evidence type="ECO:0000313" key="6">
    <source>
        <dbReference type="Proteomes" id="UP000510821"/>
    </source>
</evidence>
<dbReference type="FunFam" id="3.40.50.720:FF:000304">
    <property type="entry name" value="UDP-glucose 4,6-dehydratase"/>
    <property type="match status" value="1"/>
</dbReference>
<sequence length="322" mass="36747">MRLLVTGGCGFIFSHFIRHILQKYPDYKIINLDKLTYCGNIENTKDFRNNRNYKFIKGDICDKKLVERTVKEVDVIINGAAETHVDRSIIDAGSFVKTDIFGTYVLLEAARKNDVEKYIQISTDEAYGSVERGSFKEGDPLNPNSPYSASKAGADLLVGAYRRTHGTPAVITRSSNNYGSYQFPEKLIPLFITNLLRGKKVPLYGDGSNVRDWLFVTDNCAAVDTVLHKGKIGETYNIASSDERTNLEITKMLLKLLGKPDGMIQHVQDRKGHDFRYSMDCSKMRAIGWKPRVKLEEGLEMTIEWYKNNEWWWRPIVKKLGN</sequence>
<evidence type="ECO:0000256" key="1">
    <source>
        <dbReference type="ARBA" id="ARBA00001911"/>
    </source>
</evidence>
<dbReference type="SUPFAM" id="SSF51735">
    <property type="entry name" value="NAD(P)-binding Rossmann-fold domains"/>
    <property type="match status" value="1"/>
</dbReference>